<dbReference type="Proteomes" id="UP001165083">
    <property type="component" value="Unassembled WGS sequence"/>
</dbReference>
<organism evidence="2 3">
    <name type="scientific">Phytophthora lilii</name>
    <dbReference type="NCBI Taxonomy" id="2077276"/>
    <lineage>
        <taxon>Eukaryota</taxon>
        <taxon>Sar</taxon>
        <taxon>Stramenopiles</taxon>
        <taxon>Oomycota</taxon>
        <taxon>Peronosporomycetes</taxon>
        <taxon>Peronosporales</taxon>
        <taxon>Peronosporaceae</taxon>
        <taxon>Phytophthora</taxon>
    </lineage>
</organism>
<feature type="compositionally biased region" description="Polar residues" evidence="1">
    <location>
        <begin position="147"/>
        <end position="156"/>
    </location>
</feature>
<keyword evidence="3" id="KW-1185">Reference proteome</keyword>
<name>A0A9W7D9A1_9STRA</name>
<dbReference type="AlphaFoldDB" id="A0A9W7D9A1"/>
<gene>
    <name evidence="2" type="ORF">Plil01_001818600</name>
</gene>
<dbReference type="EMBL" id="BSXW01012479">
    <property type="protein sequence ID" value="GMF65541.1"/>
    <property type="molecule type" value="Genomic_DNA"/>
</dbReference>
<evidence type="ECO:0000313" key="2">
    <source>
        <dbReference type="EMBL" id="GMF65541.1"/>
    </source>
</evidence>
<sequence length="156" mass="17101">MWGAKVKMPCDMEDDVLEDAIKHVTSRLAKYDTEEWEKNGLAVRQRSASRTPTEMLSTCNCPLQLVAVYHLDVPLEMSFECCSMTHGCSPTVFDTEAIAAMATHVAKKMKLEHEPVGAEADAAIKSEEPNASDEEEEDESATSAIAQFQSEDVSGS</sequence>
<evidence type="ECO:0000256" key="1">
    <source>
        <dbReference type="SAM" id="MobiDB-lite"/>
    </source>
</evidence>
<comment type="caution">
    <text evidence="2">The sequence shown here is derived from an EMBL/GenBank/DDBJ whole genome shotgun (WGS) entry which is preliminary data.</text>
</comment>
<dbReference type="OrthoDB" id="10033309at2759"/>
<feature type="region of interest" description="Disordered" evidence="1">
    <location>
        <begin position="113"/>
        <end position="156"/>
    </location>
</feature>
<accession>A0A9W7D9A1</accession>
<evidence type="ECO:0000313" key="3">
    <source>
        <dbReference type="Proteomes" id="UP001165083"/>
    </source>
</evidence>
<feature type="compositionally biased region" description="Acidic residues" evidence="1">
    <location>
        <begin position="130"/>
        <end position="140"/>
    </location>
</feature>
<proteinExistence type="predicted"/>
<protein>
    <submittedName>
        <fullName evidence="2">Unnamed protein product</fullName>
    </submittedName>
</protein>
<feature type="compositionally biased region" description="Basic and acidic residues" evidence="1">
    <location>
        <begin position="113"/>
        <end position="128"/>
    </location>
</feature>
<reference evidence="2" key="1">
    <citation type="submission" date="2023-04" db="EMBL/GenBank/DDBJ databases">
        <title>Phytophthora lilii NBRC 32176.</title>
        <authorList>
            <person name="Ichikawa N."/>
            <person name="Sato H."/>
            <person name="Tonouchi N."/>
        </authorList>
    </citation>
    <scope>NUCLEOTIDE SEQUENCE</scope>
    <source>
        <strain evidence="2">NBRC 32176</strain>
    </source>
</reference>